<dbReference type="Pfam" id="PF00497">
    <property type="entry name" value="SBP_bac_3"/>
    <property type="match status" value="1"/>
</dbReference>
<name>A0ABX8Z6C4_9NEIS</name>
<feature type="chain" id="PRO_5046720274" evidence="1">
    <location>
        <begin position="24"/>
        <end position="248"/>
    </location>
</feature>
<evidence type="ECO:0000259" key="2">
    <source>
        <dbReference type="Pfam" id="PF00497"/>
    </source>
</evidence>
<dbReference type="RefSeq" id="WP_221005128.1">
    <property type="nucleotide sequence ID" value="NZ_CP081150.1"/>
</dbReference>
<dbReference type="Gene3D" id="3.40.190.10">
    <property type="entry name" value="Periplasmic binding protein-like II"/>
    <property type="match status" value="2"/>
</dbReference>
<dbReference type="SUPFAM" id="SSF53850">
    <property type="entry name" value="Periplasmic binding protein-like II"/>
    <property type="match status" value="1"/>
</dbReference>
<dbReference type="PANTHER" id="PTHR38834">
    <property type="entry name" value="PERIPLASMIC SUBSTRATE BINDING PROTEIN FAMILY 3"/>
    <property type="match status" value="1"/>
</dbReference>
<keyword evidence="1" id="KW-0732">Signal</keyword>
<protein>
    <submittedName>
        <fullName evidence="3">Transporter substrate-binding domain-containing protein</fullName>
    </submittedName>
</protein>
<dbReference type="Proteomes" id="UP000825679">
    <property type="component" value="Chromosome"/>
</dbReference>
<accession>A0ABX8Z6C4</accession>
<evidence type="ECO:0000313" key="4">
    <source>
        <dbReference type="Proteomes" id="UP000825679"/>
    </source>
</evidence>
<evidence type="ECO:0000313" key="3">
    <source>
        <dbReference type="EMBL" id="QZA76725.1"/>
    </source>
</evidence>
<dbReference type="PANTHER" id="PTHR38834:SF3">
    <property type="entry name" value="SOLUTE-BINDING PROTEIN FAMILY 3_N-TERMINAL DOMAIN-CONTAINING PROTEIN"/>
    <property type="match status" value="1"/>
</dbReference>
<dbReference type="InterPro" id="IPR001638">
    <property type="entry name" value="Solute-binding_3/MltF_N"/>
</dbReference>
<feature type="domain" description="Solute-binding protein family 3/N-terminal" evidence="2">
    <location>
        <begin position="31"/>
        <end position="240"/>
    </location>
</feature>
<organism evidence="3 4">
    <name type="scientific">Deefgea tanakiae</name>
    <dbReference type="NCBI Taxonomy" id="2865840"/>
    <lineage>
        <taxon>Bacteria</taxon>
        <taxon>Pseudomonadati</taxon>
        <taxon>Pseudomonadota</taxon>
        <taxon>Betaproteobacteria</taxon>
        <taxon>Neisseriales</taxon>
        <taxon>Chitinibacteraceae</taxon>
        <taxon>Deefgea</taxon>
    </lineage>
</organism>
<evidence type="ECO:0000256" key="1">
    <source>
        <dbReference type="SAM" id="SignalP"/>
    </source>
</evidence>
<proteinExistence type="predicted"/>
<reference evidence="3 4" key="1">
    <citation type="submission" date="2021-08" db="EMBL/GenBank/DDBJ databases">
        <title>complete genome sequencing of Deefgea sp. D25.</title>
        <authorList>
            <person name="Bae J.-W."/>
            <person name="Gim D.-H."/>
        </authorList>
    </citation>
    <scope>NUCLEOTIDE SEQUENCE [LARGE SCALE GENOMIC DNA]</scope>
    <source>
        <strain evidence="3 4">D25</strain>
    </source>
</reference>
<dbReference type="EMBL" id="CP081150">
    <property type="protein sequence ID" value="QZA76725.1"/>
    <property type="molecule type" value="Genomic_DNA"/>
</dbReference>
<keyword evidence="4" id="KW-1185">Reference proteome</keyword>
<feature type="signal peptide" evidence="1">
    <location>
        <begin position="1"/>
        <end position="23"/>
    </location>
</feature>
<gene>
    <name evidence="3" type="ORF">K4H28_10350</name>
</gene>
<sequence>MNRFCLCFMSILCAAYWQGTAQAADLTLYLGDNPPFNSFVANRPEGMAVDVMSEMLKRSQLSAEHKDFPWARALGTVQISSNHCAYTVGRIPEREAKFQWLGPIATVKGTLFGLRERNMQIKSLEDAKKYRIGDLRQGANAIFLESKGFTLDYANTEDQNLRKLLAGHIDLYPGSSFSAREIVRRLNLDPNKIQALYVFNQVDLYLACNLQTPAATMAKLNSALGSMRADKTLQKISAQYEARFAALD</sequence>